<dbReference type="Pfam" id="PF03190">
    <property type="entry name" value="Thioredox_DsbH"/>
    <property type="match status" value="1"/>
</dbReference>
<feature type="transmembrane region" description="Helical" evidence="2">
    <location>
        <begin position="16"/>
        <end position="37"/>
    </location>
</feature>
<dbReference type="CDD" id="cd02955">
    <property type="entry name" value="SSP411"/>
    <property type="match status" value="1"/>
</dbReference>
<dbReference type="SUPFAM" id="SSF52833">
    <property type="entry name" value="Thioredoxin-like"/>
    <property type="match status" value="1"/>
</dbReference>
<dbReference type="Proteomes" id="UP001321473">
    <property type="component" value="Unassembled WGS sequence"/>
</dbReference>
<keyword evidence="2" id="KW-0472">Membrane</keyword>
<dbReference type="Pfam" id="PF13837">
    <property type="entry name" value="Myb_DNA-bind_4"/>
    <property type="match status" value="1"/>
</dbReference>
<name>A0AAQ4DXK5_AMBAM</name>
<evidence type="ECO:0000256" key="2">
    <source>
        <dbReference type="SAM" id="Phobius"/>
    </source>
</evidence>
<proteinExistence type="predicted"/>
<evidence type="ECO:0008006" key="7">
    <source>
        <dbReference type="Google" id="ProtNLM"/>
    </source>
</evidence>
<dbReference type="InterPro" id="IPR036249">
    <property type="entry name" value="Thioredoxin-like_sf"/>
</dbReference>
<sequence length="1128" mass="126551">MKFALLVKSTEGERRLLYLVYFVGVFVFTSAFSHALIVRSAHRCSGPSMNCCRDRVSALLGRNVVRLLARRCSARSHALENRMRFCCAAGGPLIANSSPRRSGRPLLSSAEMAASTSSAPASTTTTCKKNRLANEKSPYLLQHASNPVDWYPWGKDAFAKAKAEDKLIFLSVGYSTCHWCHVMERESFESEEIAKIMNEHFVNVKVDREERPDIDRVYMTFIQATSGGGGWPMSVWLTPDLKPIVGGTYFPPEDRYYGQPGFKTLLTSIAEQWRQNRAKLDDQGARIFEILEQASDLRMFGGDGVPAASHTPRCPSAAQVADTCYRQLERSYDVAMGGFGRAPKFPQCVNLNFLLRHREVLLRGESTEKTRATAEKALQMAVRTLLMMAQGGIHDHIAKGFHRYSTDSKWHVPHFEKMLYDQAQLSRAYAEAHQVTHDRQLADVARDILCYVDRDLSHPSGGFYSAEDADSYPEDGAHEKKEGAFCVWDEQEVRRLLSEALPNCPDKSLADVVCRYYDIRPNGNVDPMQDPHDELKRKNVLIVRESKESVAACFGLDVGVLDALLERAREAMLEARLRRPKPHLDDKFLTSWNGLMISGFAAAGRALGQQAYLDRALKAVAFIKEHLYDAEQKRLLRSAYRGADSSVVQISQPILGVLEDYAFVVQALLDMYEASFDVSHLMWAEELQDKQDALFWDSDEQGYFISSGGDPSVVLRLKDDQDGAEPSANSVSLSNLVRLSVLLQRSDLRERAEKLAALYGQRMTLVPLALPEMVCGLMRLQAGAQQVVIAGPRDDPGTKELLSCLRRHFLPFVSVILADQDPKNPLLQRLPDFGMYRLVDGKPTASKPIQSDPSQRAQSVAAMTEIIAQSVSEDYSSHQALVAHDGEVEVPTVYEIRFADDPTESTLQRKWSPAVTEQFILLRHEKRRFFNGKRNTTKALYQQILDEIGLGGVVTADQARKKWNNLMAKYRVEKTEIEKKEREGDPVPEGLVWPYFKLMDTVMKDIDGTLSVLMPSPQPRVQFLQQRYSIPSIQSTADGETLVETEVYEPVEGGAVRALQSLPTPLASHLNSAARRRIRREMTFEERLLKAVEAGNETLDKVSRTVENQGNALLSVLQRLADEICKTA</sequence>
<evidence type="ECO:0000313" key="6">
    <source>
        <dbReference type="Proteomes" id="UP001321473"/>
    </source>
</evidence>
<dbReference type="InterPro" id="IPR012341">
    <property type="entry name" value="6hp_glycosidase-like_sf"/>
</dbReference>
<evidence type="ECO:0000259" key="3">
    <source>
        <dbReference type="Pfam" id="PF03190"/>
    </source>
</evidence>
<gene>
    <name evidence="5" type="ORF">V5799_006016</name>
</gene>
<keyword evidence="2" id="KW-0812">Transmembrane</keyword>
<dbReference type="InterPro" id="IPR008928">
    <property type="entry name" value="6-hairpin_glycosidase_sf"/>
</dbReference>
<dbReference type="Gene3D" id="1.50.10.10">
    <property type="match status" value="1"/>
</dbReference>
<dbReference type="InterPro" id="IPR024705">
    <property type="entry name" value="Ssp411"/>
</dbReference>
<dbReference type="AlphaFoldDB" id="A0AAQ4DXK5"/>
<feature type="domain" description="Spermatogenesis-associated protein 20-like TRX" evidence="3">
    <location>
        <begin position="129"/>
        <end position="291"/>
    </location>
</feature>
<feature type="region of interest" description="Disordered" evidence="1">
    <location>
        <begin position="98"/>
        <end position="126"/>
    </location>
</feature>
<dbReference type="SUPFAM" id="SSF48208">
    <property type="entry name" value="Six-hairpin glycosidases"/>
    <property type="match status" value="1"/>
</dbReference>
<comment type="caution">
    <text evidence="5">The sequence shown here is derived from an EMBL/GenBank/DDBJ whole genome shotgun (WGS) entry which is preliminary data.</text>
</comment>
<keyword evidence="6" id="KW-1185">Reference proteome</keyword>
<dbReference type="PANTHER" id="PTHR42899">
    <property type="entry name" value="SPERMATOGENESIS-ASSOCIATED PROTEIN 20"/>
    <property type="match status" value="1"/>
</dbReference>
<dbReference type="GO" id="GO:0005975">
    <property type="term" value="P:carbohydrate metabolic process"/>
    <property type="evidence" value="ECO:0007669"/>
    <property type="project" value="InterPro"/>
</dbReference>
<dbReference type="Gene3D" id="3.40.30.10">
    <property type="entry name" value="Glutaredoxin"/>
    <property type="match status" value="1"/>
</dbReference>
<dbReference type="PANTHER" id="PTHR42899:SF1">
    <property type="entry name" value="SPERMATOGENESIS-ASSOCIATED PROTEIN 20"/>
    <property type="match status" value="1"/>
</dbReference>
<protein>
    <recommendedName>
        <fullName evidence="7">DUF255 domain-containing protein</fullName>
    </recommendedName>
</protein>
<dbReference type="InterPro" id="IPR004879">
    <property type="entry name" value="Ssp411-like_TRX"/>
</dbReference>
<accession>A0AAQ4DXK5</accession>
<dbReference type="InterPro" id="IPR044822">
    <property type="entry name" value="Myb_DNA-bind_4"/>
</dbReference>
<reference evidence="5 6" key="1">
    <citation type="journal article" date="2023" name="Arcadia Sci">
        <title>De novo assembly of a long-read Amblyomma americanum tick genome.</title>
        <authorList>
            <person name="Chou S."/>
            <person name="Poskanzer K.E."/>
            <person name="Rollins M."/>
            <person name="Thuy-Boun P.S."/>
        </authorList>
    </citation>
    <scope>NUCLEOTIDE SEQUENCE [LARGE SCALE GENOMIC DNA]</scope>
    <source>
        <strain evidence="5">F_SG_1</strain>
        <tissue evidence="5">Salivary glands</tissue>
    </source>
</reference>
<evidence type="ECO:0000256" key="1">
    <source>
        <dbReference type="SAM" id="MobiDB-lite"/>
    </source>
</evidence>
<evidence type="ECO:0000259" key="4">
    <source>
        <dbReference type="Pfam" id="PF13837"/>
    </source>
</evidence>
<feature type="domain" description="Myb/SANT-like DNA-binding" evidence="4">
    <location>
        <begin position="909"/>
        <end position="1001"/>
    </location>
</feature>
<dbReference type="EMBL" id="JARKHS020025655">
    <property type="protein sequence ID" value="KAK8767195.1"/>
    <property type="molecule type" value="Genomic_DNA"/>
</dbReference>
<keyword evidence="2" id="KW-1133">Transmembrane helix</keyword>
<organism evidence="5 6">
    <name type="scientific">Amblyomma americanum</name>
    <name type="common">Lone star tick</name>
    <dbReference type="NCBI Taxonomy" id="6943"/>
    <lineage>
        <taxon>Eukaryota</taxon>
        <taxon>Metazoa</taxon>
        <taxon>Ecdysozoa</taxon>
        <taxon>Arthropoda</taxon>
        <taxon>Chelicerata</taxon>
        <taxon>Arachnida</taxon>
        <taxon>Acari</taxon>
        <taxon>Parasitiformes</taxon>
        <taxon>Ixodida</taxon>
        <taxon>Ixodoidea</taxon>
        <taxon>Ixodidae</taxon>
        <taxon>Amblyomminae</taxon>
        <taxon>Amblyomma</taxon>
    </lineage>
</organism>
<evidence type="ECO:0000313" key="5">
    <source>
        <dbReference type="EMBL" id="KAK8767195.1"/>
    </source>
</evidence>